<dbReference type="AlphaFoldDB" id="A0A2U3KMY2"/>
<organism evidence="1 2">
    <name type="scientific">Candidatus Sulfotelmatobacter kueseliae</name>
    <dbReference type="NCBI Taxonomy" id="2042962"/>
    <lineage>
        <taxon>Bacteria</taxon>
        <taxon>Pseudomonadati</taxon>
        <taxon>Acidobacteriota</taxon>
        <taxon>Terriglobia</taxon>
        <taxon>Terriglobales</taxon>
        <taxon>Candidatus Korobacteraceae</taxon>
        <taxon>Candidatus Sulfotelmatobacter</taxon>
    </lineage>
</organism>
<dbReference type="Gene3D" id="1.20.120.450">
    <property type="entry name" value="dinb family like domain"/>
    <property type="match status" value="1"/>
</dbReference>
<dbReference type="Proteomes" id="UP000238701">
    <property type="component" value="Unassembled WGS sequence"/>
</dbReference>
<gene>
    <name evidence="1" type="ORF">SBA1_340053</name>
</gene>
<dbReference type="SUPFAM" id="SSF109854">
    <property type="entry name" value="DinB/YfiT-like putative metalloenzymes"/>
    <property type="match status" value="1"/>
</dbReference>
<sequence length="166" mass="18398">MTPPAPTHPSDPKRELFRHTLATLAYRGGKTLRHAPAGFADFRGGEGLRTPGQILAHMGDLFDWALSIAAGQQKWQDSQPMPWDQEVERFFAALRKFDDFLASPEAVQAPFEKLFQGPVADALTHVGQIAILRRMAGAPIKGENYHKAEIQIGRVGADQTPPKREF</sequence>
<dbReference type="EMBL" id="OMOD01000127">
    <property type="protein sequence ID" value="SPF41012.1"/>
    <property type="molecule type" value="Genomic_DNA"/>
</dbReference>
<evidence type="ECO:0008006" key="3">
    <source>
        <dbReference type="Google" id="ProtNLM"/>
    </source>
</evidence>
<evidence type="ECO:0000313" key="2">
    <source>
        <dbReference type="Proteomes" id="UP000238701"/>
    </source>
</evidence>
<proteinExistence type="predicted"/>
<evidence type="ECO:0000313" key="1">
    <source>
        <dbReference type="EMBL" id="SPF41012.1"/>
    </source>
</evidence>
<reference evidence="2" key="1">
    <citation type="submission" date="2018-02" db="EMBL/GenBank/DDBJ databases">
        <authorList>
            <person name="Hausmann B."/>
        </authorList>
    </citation>
    <scope>NUCLEOTIDE SEQUENCE [LARGE SCALE GENOMIC DNA]</scope>
    <source>
        <strain evidence="2">Peat soil MAG SbA1</strain>
    </source>
</reference>
<accession>A0A2U3KMY2</accession>
<dbReference type="OrthoDB" id="2678921at2"/>
<protein>
    <recommendedName>
        <fullName evidence="3">DinB-like domain-containing protein</fullName>
    </recommendedName>
</protein>
<name>A0A2U3KMY2_9BACT</name>
<dbReference type="InterPro" id="IPR034660">
    <property type="entry name" value="DinB/YfiT-like"/>
</dbReference>